<evidence type="ECO:0000256" key="6">
    <source>
        <dbReference type="ARBA" id="ARBA00023033"/>
    </source>
</evidence>
<dbReference type="Gene3D" id="3.50.50.60">
    <property type="entry name" value="FAD/NAD(P)-binding domain"/>
    <property type="match status" value="2"/>
</dbReference>
<dbReference type="Proteomes" id="UP001150259">
    <property type="component" value="Unassembled WGS sequence"/>
</dbReference>
<dbReference type="Pfam" id="PF13450">
    <property type="entry name" value="NAD_binding_8"/>
    <property type="match status" value="1"/>
</dbReference>
<keyword evidence="8" id="KW-1185">Reference proteome</keyword>
<sequence>MTQPTTPEHLDVLVIGAGLSGINAGYRLQTECPARTWAILEGRDAVGGTWDLFRYPGIRSDSDMATLGFPFEPWSEGEAIAGGGQILDYIRRTAAKHGIDERIRLGHKVIAANWSSDDARWTVTVQRGDDTTTLTCGFLYLCSGYYDYASGHRPDFPGEERFRGQLVHPQFWPDDLEPDGSRIVVIGSGATAMTLVPALAERGAHVTMLQRSSTWVAALPRRDRVADAVRRVLPERPAGAVVRYKNVLTTMAFYQLSRRRPAWAKALLAKRIRRGLAPAADAGRLAAEHFTPSYDPWDQRLCVVPDGDLFDVLRDGRAEVVTDTIETFTERGLRLSSGRELEADVVVTATGLRILAAGGIDISVDGERCPASELWVYRGVMLGDVPNLALSIGYVNASWTLRSDLASRYVCRLLNHLAAEGLEVAVPTPPPGLVGQPLLPLSSGYVQRALTELPQQGDRAPWLMRQNYLLDRRDMLRGDVTEDMAFR</sequence>
<evidence type="ECO:0000313" key="8">
    <source>
        <dbReference type="Proteomes" id="UP001150259"/>
    </source>
</evidence>
<dbReference type="SUPFAM" id="SSF51905">
    <property type="entry name" value="FAD/NAD(P)-binding domain"/>
    <property type="match status" value="2"/>
</dbReference>
<organism evidence="7 8">
    <name type="scientific">Intrasporangium calvum</name>
    <dbReference type="NCBI Taxonomy" id="53358"/>
    <lineage>
        <taxon>Bacteria</taxon>
        <taxon>Bacillati</taxon>
        <taxon>Actinomycetota</taxon>
        <taxon>Actinomycetes</taxon>
        <taxon>Micrococcales</taxon>
        <taxon>Intrasporangiaceae</taxon>
        <taxon>Intrasporangium</taxon>
    </lineage>
</organism>
<evidence type="ECO:0000256" key="3">
    <source>
        <dbReference type="ARBA" id="ARBA00022630"/>
    </source>
</evidence>
<evidence type="ECO:0000256" key="5">
    <source>
        <dbReference type="ARBA" id="ARBA00023002"/>
    </source>
</evidence>
<reference evidence="7 8" key="1">
    <citation type="submission" date="2022-11" db="EMBL/GenBank/DDBJ databases">
        <title>Anaerobic phenanthrene biodegradation by a DNRA strain PheN6.</title>
        <authorList>
            <person name="Zhang Z."/>
        </authorList>
    </citation>
    <scope>NUCLEOTIDE SEQUENCE [LARGE SCALE GENOMIC DNA]</scope>
    <source>
        <strain evidence="7 8">PheN6</strain>
    </source>
</reference>
<name>A0ABT5GEH6_9MICO</name>
<comment type="cofactor">
    <cofactor evidence="1">
        <name>FAD</name>
        <dbReference type="ChEBI" id="CHEBI:57692"/>
    </cofactor>
</comment>
<keyword evidence="5" id="KW-0560">Oxidoreductase</keyword>
<gene>
    <name evidence="7" type="ORF">OO014_02390</name>
</gene>
<comment type="similarity">
    <text evidence="2">Belongs to the FAD-binding monooxygenase family.</text>
</comment>
<keyword evidence="4" id="KW-0274">FAD</keyword>
<evidence type="ECO:0000256" key="1">
    <source>
        <dbReference type="ARBA" id="ARBA00001974"/>
    </source>
</evidence>
<evidence type="ECO:0000313" key="7">
    <source>
        <dbReference type="EMBL" id="MDC5696091.1"/>
    </source>
</evidence>
<proteinExistence type="inferred from homology"/>
<keyword evidence="3" id="KW-0285">Flavoprotein</keyword>
<dbReference type="Pfam" id="PF00743">
    <property type="entry name" value="FMO-like"/>
    <property type="match status" value="1"/>
</dbReference>
<comment type="caution">
    <text evidence="7">The sequence shown here is derived from an EMBL/GenBank/DDBJ whole genome shotgun (WGS) entry which is preliminary data.</text>
</comment>
<evidence type="ECO:0000256" key="2">
    <source>
        <dbReference type="ARBA" id="ARBA00010139"/>
    </source>
</evidence>
<dbReference type="InterPro" id="IPR051820">
    <property type="entry name" value="FAD-binding_MO"/>
</dbReference>
<dbReference type="PRINTS" id="PR00411">
    <property type="entry name" value="PNDRDTASEI"/>
</dbReference>
<dbReference type="EMBL" id="JAPFQL010000005">
    <property type="protein sequence ID" value="MDC5696091.1"/>
    <property type="molecule type" value="Genomic_DNA"/>
</dbReference>
<dbReference type="InterPro" id="IPR036188">
    <property type="entry name" value="FAD/NAD-bd_sf"/>
</dbReference>
<dbReference type="InterPro" id="IPR020946">
    <property type="entry name" value="Flavin_mOase-like"/>
</dbReference>
<evidence type="ECO:0000256" key="4">
    <source>
        <dbReference type="ARBA" id="ARBA00022827"/>
    </source>
</evidence>
<keyword evidence="6" id="KW-0503">Monooxygenase</keyword>
<protein>
    <submittedName>
        <fullName evidence="7">NAD(P)/FAD-dependent oxidoreductase</fullName>
    </submittedName>
</protein>
<dbReference type="RefSeq" id="WP_272460668.1">
    <property type="nucleotide sequence ID" value="NZ_JAPFQL010000005.1"/>
</dbReference>
<dbReference type="PANTHER" id="PTHR43872:SF1">
    <property type="entry name" value="MONOOXYGENASE, PUTATIVE (AFU_ORTHOLOGUE AFUA_8G02570)-RELATED"/>
    <property type="match status" value="1"/>
</dbReference>
<dbReference type="PANTHER" id="PTHR43872">
    <property type="entry name" value="MONOOXYGENASE, PUTATIVE (AFU_ORTHOLOGUE AFUA_8G02570)-RELATED"/>
    <property type="match status" value="1"/>
</dbReference>
<accession>A0ABT5GEH6</accession>